<name>A0ACB9Z8I1_9PEZI</name>
<comment type="caution">
    <text evidence="1">The sequence shown here is derived from an EMBL/GenBank/DDBJ whole genome shotgun (WGS) entry which is preliminary data.</text>
</comment>
<protein>
    <submittedName>
        <fullName evidence="1">Uncharacterized protein</fullName>
    </submittedName>
</protein>
<reference evidence="1 2" key="1">
    <citation type="journal article" date="2022" name="New Phytol.">
        <title>Ecological generalism drives hyperdiversity of secondary metabolite gene clusters in xylarialean endophytes.</title>
        <authorList>
            <person name="Franco M.E.E."/>
            <person name="Wisecaver J.H."/>
            <person name="Arnold A.E."/>
            <person name="Ju Y.M."/>
            <person name="Slot J.C."/>
            <person name="Ahrendt S."/>
            <person name="Moore L.P."/>
            <person name="Eastman K.E."/>
            <person name="Scott K."/>
            <person name="Konkel Z."/>
            <person name="Mondo S.J."/>
            <person name="Kuo A."/>
            <person name="Hayes R.D."/>
            <person name="Haridas S."/>
            <person name="Andreopoulos B."/>
            <person name="Riley R."/>
            <person name="LaButti K."/>
            <person name="Pangilinan J."/>
            <person name="Lipzen A."/>
            <person name="Amirebrahimi M."/>
            <person name="Yan J."/>
            <person name="Adam C."/>
            <person name="Keymanesh K."/>
            <person name="Ng V."/>
            <person name="Louie K."/>
            <person name="Northen T."/>
            <person name="Drula E."/>
            <person name="Henrissat B."/>
            <person name="Hsieh H.M."/>
            <person name="Youens-Clark K."/>
            <person name="Lutzoni F."/>
            <person name="Miadlikowska J."/>
            <person name="Eastwood D.C."/>
            <person name="Hamelin R.C."/>
            <person name="Grigoriev I.V."/>
            <person name="U'Ren J.M."/>
        </authorList>
    </citation>
    <scope>NUCLEOTIDE SEQUENCE [LARGE SCALE GENOMIC DNA]</scope>
    <source>
        <strain evidence="1 2">CBS 119005</strain>
    </source>
</reference>
<accession>A0ACB9Z8I1</accession>
<dbReference type="EMBL" id="MU393444">
    <property type="protein sequence ID" value="KAI4867777.1"/>
    <property type="molecule type" value="Genomic_DNA"/>
</dbReference>
<proteinExistence type="predicted"/>
<evidence type="ECO:0000313" key="2">
    <source>
        <dbReference type="Proteomes" id="UP001497700"/>
    </source>
</evidence>
<organism evidence="1 2">
    <name type="scientific">Hypoxylon rubiginosum</name>
    <dbReference type="NCBI Taxonomy" id="110542"/>
    <lineage>
        <taxon>Eukaryota</taxon>
        <taxon>Fungi</taxon>
        <taxon>Dikarya</taxon>
        <taxon>Ascomycota</taxon>
        <taxon>Pezizomycotina</taxon>
        <taxon>Sordariomycetes</taxon>
        <taxon>Xylariomycetidae</taxon>
        <taxon>Xylariales</taxon>
        <taxon>Hypoxylaceae</taxon>
        <taxon>Hypoxylon</taxon>
    </lineage>
</organism>
<dbReference type="Proteomes" id="UP001497700">
    <property type="component" value="Unassembled WGS sequence"/>
</dbReference>
<sequence length="398" mass="43935">MSFPVTDGVETVMPPPPGWKVNFDHPTRDEDVAREAFWITGFELFIATGFLAQRLYTKLFIVKKLQIDDYLLILAYIGAVGAQAVLLQAFRVGLLGTHAWELSVDEYNQSSQMVLATTLTYIPTTILSKLVLCFFYYRLSPVLMYQYAVYLTAFICAGGLGAIWFSVLFACKPISATWDVRLAAEAVCVNSPAIYIVQAALGCITDLMLILLPIPTVMGLRLSVRHKVGLVGMFGIGSVTLVTSVVRLVLLLPGLGNKDQPWALAEGCLWVNVESNLLIMCGSLPTLKLFLNHVAPRLLKDRSKKESSGHAGSSNNYNLRTFGQGSMTPRRKFDTLVDLEHGHFDRSQFRPIETGKTDVTVHGGQADRVSVNSHIRGDTDSEEAILQVRTTTVAFSKR</sequence>
<gene>
    <name evidence="1" type="ORF">F4820DRAFT_412748</name>
</gene>
<evidence type="ECO:0000313" key="1">
    <source>
        <dbReference type="EMBL" id="KAI4867777.1"/>
    </source>
</evidence>
<keyword evidence="2" id="KW-1185">Reference proteome</keyword>